<dbReference type="GO" id="GO:0046872">
    <property type="term" value="F:metal ion binding"/>
    <property type="evidence" value="ECO:0007669"/>
    <property type="project" value="InterPro"/>
</dbReference>
<protein>
    <submittedName>
        <fullName evidence="2">Heavy metal transport/detoxification protein</fullName>
    </submittedName>
</protein>
<dbReference type="Proteomes" id="UP000005938">
    <property type="component" value="Unassembled WGS sequence"/>
</dbReference>
<keyword evidence="3" id="KW-1185">Reference proteome</keyword>
<evidence type="ECO:0000313" key="3">
    <source>
        <dbReference type="Proteomes" id="UP000005938"/>
    </source>
</evidence>
<dbReference type="EMBL" id="AJJU01000003">
    <property type="protein sequence ID" value="EID76132.1"/>
    <property type="molecule type" value="Genomic_DNA"/>
</dbReference>
<accession>I0WIB6</accession>
<name>I0WIB6_9FLAO</name>
<feature type="domain" description="HMA" evidence="1">
    <location>
        <begin position="27"/>
        <end position="100"/>
    </location>
</feature>
<gene>
    <name evidence="2" type="ORF">W5A_04279</name>
</gene>
<reference evidence="2 3" key="1">
    <citation type="journal article" date="2012" name="J. Bacteriol.">
        <title>Genome Sequence of the Halotolerant Bacterium Imtechella halotolerans K1T.</title>
        <authorList>
            <person name="Kumar S."/>
            <person name="Vikram S."/>
            <person name="Subramanian S."/>
            <person name="Raghava G.P."/>
            <person name="Pinnaka A.K."/>
        </authorList>
    </citation>
    <scope>NUCLEOTIDE SEQUENCE [LARGE SCALE GENOMIC DNA]</scope>
    <source>
        <strain evidence="2 3">K1</strain>
    </source>
</reference>
<organism evidence="2 3">
    <name type="scientific">Imtechella halotolerans K1</name>
    <dbReference type="NCBI Taxonomy" id="946077"/>
    <lineage>
        <taxon>Bacteria</taxon>
        <taxon>Pseudomonadati</taxon>
        <taxon>Bacteroidota</taxon>
        <taxon>Flavobacteriia</taxon>
        <taxon>Flavobacteriales</taxon>
        <taxon>Flavobacteriaceae</taxon>
        <taxon>Imtechella</taxon>
    </lineage>
</organism>
<comment type="caution">
    <text evidence="2">The sequence shown here is derived from an EMBL/GenBank/DDBJ whole genome shotgun (WGS) entry which is preliminary data.</text>
</comment>
<dbReference type="PATRIC" id="fig|946077.3.peg.872"/>
<dbReference type="eggNOG" id="COG2608">
    <property type="taxonomic scope" value="Bacteria"/>
</dbReference>
<dbReference type="AlphaFoldDB" id="I0WIB6"/>
<dbReference type="PROSITE" id="PS50846">
    <property type="entry name" value="HMA_2"/>
    <property type="match status" value="1"/>
</dbReference>
<dbReference type="Gene3D" id="3.30.70.100">
    <property type="match status" value="1"/>
</dbReference>
<proteinExistence type="predicted"/>
<evidence type="ECO:0000313" key="2">
    <source>
        <dbReference type="EMBL" id="EID76132.1"/>
    </source>
</evidence>
<dbReference type="STRING" id="946077.W5A_04279"/>
<sequence length="137" mass="14287">MFGAAIMSLMFLGACKNEGKKDEAATVSTELAMGDMATFGVRGNCGMCKATIEKAATALEGVSKADWSVAKKQIAVTYDASKTNIEAIHQAIAAAGYDTEKATGNLGAYENLPACCKYDHSMEMNQSGDGPAEGAHH</sequence>
<dbReference type="InterPro" id="IPR036163">
    <property type="entry name" value="HMA_dom_sf"/>
</dbReference>
<dbReference type="SUPFAM" id="SSF55008">
    <property type="entry name" value="HMA, heavy metal-associated domain"/>
    <property type="match status" value="1"/>
</dbReference>
<dbReference type="Pfam" id="PF00403">
    <property type="entry name" value="HMA"/>
    <property type="match status" value="1"/>
</dbReference>
<dbReference type="InterPro" id="IPR006121">
    <property type="entry name" value="HMA_dom"/>
</dbReference>
<dbReference type="CDD" id="cd00371">
    <property type="entry name" value="HMA"/>
    <property type="match status" value="1"/>
</dbReference>
<evidence type="ECO:0000259" key="1">
    <source>
        <dbReference type="PROSITE" id="PS50846"/>
    </source>
</evidence>